<gene>
    <name evidence="2" type="ORF">Mgra_00002350</name>
</gene>
<reference evidence="2" key="1">
    <citation type="journal article" date="2020" name="Ecol. Evol.">
        <title>Genome structure and content of the rice root-knot nematode (Meloidogyne graminicola).</title>
        <authorList>
            <person name="Phan N.T."/>
            <person name="Danchin E.G.J."/>
            <person name="Klopp C."/>
            <person name="Perfus-Barbeoch L."/>
            <person name="Kozlowski D.K."/>
            <person name="Koutsovoulos G.D."/>
            <person name="Lopez-Roques C."/>
            <person name="Bouchez O."/>
            <person name="Zahm M."/>
            <person name="Besnard G."/>
            <person name="Bellafiore S."/>
        </authorList>
    </citation>
    <scope>NUCLEOTIDE SEQUENCE</scope>
    <source>
        <strain evidence="2">VN-18</strain>
    </source>
</reference>
<dbReference type="AlphaFoldDB" id="A0A8S9ZXV4"/>
<accession>A0A8S9ZXV4</accession>
<protein>
    <submittedName>
        <fullName evidence="2">Uncharacterized protein</fullName>
    </submittedName>
</protein>
<keyword evidence="1" id="KW-1133">Transmembrane helix</keyword>
<proteinExistence type="predicted"/>
<dbReference type="EMBL" id="JABEBT010000014">
    <property type="protein sequence ID" value="KAF7638122.1"/>
    <property type="molecule type" value="Genomic_DNA"/>
</dbReference>
<feature type="transmembrane region" description="Helical" evidence="1">
    <location>
        <begin position="183"/>
        <end position="200"/>
    </location>
</feature>
<evidence type="ECO:0000256" key="1">
    <source>
        <dbReference type="SAM" id="Phobius"/>
    </source>
</evidence>
<keyword evidence="1" id="KW-0812">Transmembrane</keyword>
<evidence type="ECO:0000313" key="2">
    <source>
        <dbReference type="EMBL" id="KAF7638122.1"/>
    </source>
</evidence>
<sequence length="311" mass="36013">MLADDQQPSTSIASDGRELVKEWSIFVKYFPDTNNKVELISQRFLNIIQPLDSFINPILQWEPINKRLDKIKEGWRRVLNIYNQENPHSFEWELLSKAFYVSFIAGIFTGGLDSIKKSTQRFELYKSGKNFGTVGHLMQRKMDFVMIQFYKNGMLKGLSMSIYICSIVALTVGITAYRDRYSLFYVPVTIALVFSTFAFLRGVGIHGLAMALTVSFFPSFLLTTSTIGASFYSGFSVDDCYKNLREYYLINAKEKLEEEKEIIRYLSSKGKSGFKFWVKYKMRLEKEMGTFDRNITLGDDEELLKFAQEEN</sequence>
<keyword evidence="1" id="KW-0472">Membrane</keyword>
<feature type="transmembrane region" description="Helical" evidence="1">
    <location>
        <begin position="207"/>
        <end position="232"/>
    </location>
</feature>
<evidence type="ECO:0000313" key="3">
    <source>
        <dbReference type="Proteomes" id="UP000605970"/>
    </source>
</evidence>
<organism evidence="2 3">
    <name type="scientific">Meloidogyne graminicola</name>
    <dbReference type="NCBI Taxonomy" id="189291"/>
    <lineage>
        <taxon>Eukaryota</taxon>
        <taxon>Metazoa</taxon>
        <taxon>Ecdysozoa</taxon>
        <taxon>Nematoda</taxon>
        <taxon>Chromadorea</taxon>
        <taxon>Rhabditida</taxon>
        <taxon>Tylenchina</taxon>
        <taxon>Tylenchomorpha</taxon>
        <taxon>Tylenchoidea</taxon>
        <taxon>Meloidogynidae</taxon>
        <taxon>Meloidogyninae</taxon>
        <taxon>Meloidogyne</taxon>
    </lineage>
</organism>
<feature type="transmembrane region" description="Helical" evidence="1">
    <location>
        <begin position="158"/>
        <end position="177"/>
    </location>
</feature>
<dbReference type="Proteomes" id="UP000605970">
    <property type="component" value="Unassembled WGS sequence"/>
</dbReference>
<comment type="caution">
    <text evidence="2">The sequence shown here is derived from an EMBL/GenBank/DDBJ whole genome shotgun (WGS) entry which is preliminary data.</text>
</comment>
<name>A0A8S9ZXV4_9BILA</name>
<keyword evidence="3" id="KW-1185">Reference proteome</keyword>